<dbReference type="Proteomes" id="UP001597349">
    <property type="component" value="Unassembled WGS sequence"/>
</dbReference>
<dbReference type="RefSeq" id="WP_379024324.1">
    <property type="nucleotide sequence ID" value="NZ_JBHUGY010000047.1"/>
</dbReference>
<sequence length="170" mass="17821">MFSRSSVNRGLSDTSIIVVPNSTGVGVPPAFAIGYYAAWWGGLLQVAPYQVVFPDPAGPPTLSWGAWVKSSVATPLFFFSSPDGFAWYQLAGSSLSIGKVNADGTLGDGAVFGDHLSGPAVIYHTFAPFTSDPQPGSDPEVVGVYRSLLNGLSEPLIVQIGNARRTVSTQ</sequence>
<evidence type="ECO:0000313" key="1">
    <source>
        <dbReference type="EMBL" id="MFD2056841.1"/>
    </source>
</evidence>
<evidence type="ECO:0000313" key="2">
    <source>
        <dbReference type="Proteomes" id="UP001597349"/>
    </source>
</evidence>
<reference evidence="2" key="1">
    <citation type="journal article" date="2019" name="Int. J. Syst. Evol. Microbiol.">
        <title>The Global Catalogue of Microorganisms (GCM) 10K type strain sequencing project: providing services to taxonomists for standard genome sequencing and annotation.</title>
        <authorList>
            <consortium name="The Broad Institute Genomics Platform"/>
            <consortium name="The Broad Institute Genome Sequencing Center for Infectious Disease"/>
            <person name="Wu L."/>
            <person name="Ma J."/>
        </authorList>
    </citation>
    <scope>NUCLEOTIDE SEQUENCE [LARGE SCALE GENOMIC DNA]</scope>
    <source>
        <strain evidence="2">CGMCC 1.16226</strain>
    </source>
</reference>
<organism evidence="1 2">
    <name type="scientific">Mesorhizobium calcicola</name>
    <dbReference type="NCBI Taxonomy" id="1300310"/>
    <lineage>
        <taxon>Bacteria</taxon>
        <taxon>Pseudomonadati</taxon>
        <taxon>Pseudomonadota</taxon>
        <taxon>Alphaproteobacteria</taxon>
        <taxon>Hyphomicrobiales</taxon>
        <taxon>Phyllobacteriaceae</taxon>
        <taxon>Mesorhizobium</taxon>
    </lineage>
</organism>
<proteinExistence type="predicted"/>
<keyword evidence="2" id="KW-1185">Reference proteome</keyword>
<gene>
    <name evidence="1" type="ORF">ACFSQT_28310</name>
</gene>
<comment type="caution">
    <text evidence="1">The sequence shown here is derived from an EMBL/GenBank/DDBJ whole genome shotgun (WGS) entry which is preliminary data.</text>
</comment>
<name>A0ABW4WJV8_9HYPH</name>
<dbReference type="EMBL" id="JBHUGY010000047">
    <property type="protein sequence ID" value="MFD2056841.1"/>
    <property type="molecule type" value="Genomic_DNA"/>
</dbReference>
<accession>A0ABW4WJV8</accession>
<protein>
    <submittedName>
        <fullName evidence="1">Uncharacterized protein</fullName>
    </submittedName>
</protein>